<accession>A0A0R2HIP3</accession>
<dbReference type="RefSeq" id="WP_031589182.1">
    <property type="nucleotide sequence ID" value="NZ_JNKN01000013.1"/>
</dbReference>
<dbReference type="AlphaFoldDB" id="A0A0R2HIP3"/>
<dbReference type="SUPFAM" id="SSF50978">
    <property type="entry name" value="WD40 repeat-like"/>
    <property type="match status" value="1"/>
</dbReference>
<gene>
    <name evidence="3" type="ORF">IV49_GL000326</name>
</gene>
<evidence type="ECO:0000313" key="4">
    <source>
        <dbReference type="Proteomes" id="UP000051841"/>
    </source>
</evidence>
<evidence type="ECO:0000259" key="2">
    <source>
        <dbReference type="SMART" id="SM00635"/>
    </source>
</evidence>
<dbReference type="SUPFAM" id="SSF49373">
    <property type="entry name" value="Invasin/intimin cell-adhesion fragments"/>
    <property type="match status" value="2"/>
</dbReference>
<dbReference type="PATRIC" id="fig|1410657.5.peg.347"/>
<dbReference type="Proteomes" id="UP000051841">
    <property type="component" value="Unassembled WGS sequence"/>
</dbReference>
<feature type="domain" description="BIG2" evidence="2">
    <location>
        <begin position="27"/>
        <end position="94"/>
    </location>
</feature>
<dbReference type="SMART" id="SM00635">
    <property type="entry name" value="BID_2"/>
    <property type="match status" value="2"/>
</dbReference>
<reference evidence="3 4" key="1">
    <citation type="journal article" date="2015" name="Genome Announc.">
        <title>Expanding the biotechnology potential of lactobacilli through comparative genomics of 213 strains and associated genera.</title>
        <authorList>
            <person name="Sun Z."/>
            <person name="Harris H.M."/>
            <person name="McCann A."/>
            <person name="Guo C."/>
            <person name="Argimon S."/>
            <person name="Zhang W."/>
            <person name="Yang X."/>
            <person name="Jeffery I.B."/>
            <person name="Cooney J.C."/>
            <person name="Kagawa T.F."/>
            <person name="Liu W."/>
            <person name="Song Y."/>
            <person name="Salvetti E."/>
            <person name="Wrobel A."/>
            <person name="Rasinkangas P."/>
            <person name="Parkhill J."/>
            <person name="Rea M.C."/>
            <person name="O'Sullivan O."/>
            <person name="Ritari J."/>
            <person name="Douillard F.P."/>
            <person name="Paul Ross R."/>
            <person name="Yang R."/>
            <person name="Briner A.E."/>
            <person name="Felis G.E."/>
            <person name="de Vos W.M."/>
            <person name="Barrangou R."/>
            <person name="Klaenhammer T.R."/>
            <person name="Caufield P.W."/>
            <person name="Cui Y."/>
            <person name="Zhang H."/>
            <person name="O'Toole P.W."/>
        </authorList>
    </citation>
    <scope>NUCLEOTIDE SEQUENCE [LARGE SCALE GENOMIC DNA]</scope>
    <source>
        <strain evidence="3 4">DSM 20405</strain>
    </source>
</reference>
<keyword evidence="4" id="KW-1185">Reference proteome</keyword>
<dbReference type="InterPro" id="IPR008964">
    <property type="entry name" value="Invasin/intimin_cell_adhesion"/>
</dbReference>
<feature type="domain" description="BIG2" evidence="2">
    <location>
        <begin position="95"/>
        <end position="165"/>
    </location>
</feature>
<dbReference type="InterPro" id="IPR003343">
    <property type="entry name" value="Big_2"/>
</dbReference>
<sequence>MKRLLGFVLVVCLLATSVQESNARKAKLNKNKLTLGINVGYRLRVKYSRKKVKWKTSNKKIATVSKKGYVKTKKKGKVTITAKIGRKSLKCKVTVKAPSLKEKQITINRYEKHLLIVNYAKKIKWTSANNDIATISQKGELRGIRQGDTIITAKADKYTLTCKVKVDNDPSEQGSYIHPNTVKVRSISTPLLHGKGYAQGGAIWGSEYFFVSSKADVIVYDFNQNEVTKHFVLDQSEKHEIHCNSVCFGRKYDENDPYPLLYVNAYNSKVSPEGTCFVYRLTETEDGLTSTLVSTIRIGFTDQKLWKEEGNPLAYGNFVVNRDLGKLYVYNLNDKHHVTRFFVFDEPTENDDVDLNKEDLLSVKDLPYFPYIQDNCYKDGKIYIVSGGLYGTPPMLRIISINSMKQEKYLYLNDIGLPYEPESIDIYNNKLYLRFNIRDKIQLYELTI</sequence>
<dbReference type="InterPro" id="IPR036322">
    <property type="entry name" value="WD40_repeat_dom_sf"/>
</dbReference>
<dbReference type="Pfam" id="PF02368">
    <property type="entry name" value="Big_2"/>
    <property type="match status" value="2"/>
</dbReference>
<name>A0A0R2HIP3_9FIRM</name>
<organism evidence="3 4">
    <name type="scientific">Kandleria vitulina DSM 20405</name>
    <dbReference type="NCBI Taxonomy" id="1410657"/>
    <lineage>
        <taxon>Bacteria</taxon>
        <taxon>Bacillati</taxon>
        <taxon>Bacillota</taxon>
        <taxon>Erysipelotrichia</taxon>
        <taxon>Erysipelotrichales</taxon>
        <taxon>Coprobacillaceae</taxon>
        <taxon>Kandleria</taxon>
    </lineage>
</organism>
<evidence type="ECO:0000313" key="3">
    <source>
        <dbReference type="EMBL" id="KRN50197.1"/>
    </source>
</evidence>
<dbReference type="EMBL" id="JQBL01000012">
    <property type="protein sequence ID" value="KRN50197.1"/>
    <property type="molecule type" value="Genomic_DNA"/>
</dbReference>
<keyword evidence="1" id="KW-0732">Signal</keyword>
<proteinExistence type="predicted"/>
<dbReference type="Gene3D" id="2.60.40.1080">
    <property type="match status" value="2"/>
</dbReference>
<protein>
    <recommendedName>
        <fullName evidence="2">BIG2 domain-containing protein</fullName>
    </recommendedName>
</protein>
<feature type="chain" id="PRO_5006417766" description="BIG2 domain-containing protein" evidence="1">
    <location>
        <begin position="24"/>
        <end position="448"/>
    </location>
</feature>
<comment type="caution">
    <text evidence="3">The sequence shown here is derived from an EMBL/GenBank/DDBJ whole genome shotgun (WGS) entry which is preliminary data.</text>
</comment>
<evidence type="ECO:0000256" key="1">
    <source>
        <dbReference type="SAM" id="SignalP"/>
    </source>
</evidence>
<feature type="signal peptide" evidence="1">
    <location>
        <begin position="1"/>
        <end position="23"/>
    </location>
</feature>